<feature type="region of interest" description="Disordered" evidence="1">
    <location>
        <begin position="764"/>
        <end position="841"/>
    </location>
</feature>
<sequence>MLTDSCQFYAAPQDVIDRNHQWQAVARGLPGRPPSGRAWQAKHVMSPTMVTRVRDWEAIVRAELGLERDQSAHVFMNATQSAARCGVMRVLPTLITNAQIWSMHSQRLLIPEMWEVQGFSMFEKGIPTEYMCPFRVCVLDTLAALESLETSAQSPPKRACRRGAGAKRRQGELEWFKGLDEKGQVDLSKAYKKAKTQAEKDRTKVKFSIKRYTESVVTSTGLRGERRRRLMSETQFIAWATSDEGDNLSKQQAILKWQEMKANPMFKKEGPKGPKQKIYVPIHKDLIDYEDVGLVLICFVCEQRAIEQEGRLSNSLDQGQLEDRTRSLVLSRHDQGFGSDLGAAVDLLGDDGDDAGEAQGLRAPVAIANVQDLARPSRRLSTGSASKTAGDTGDSSDDDSGSDREKGKWFDVASETQKFKRRAETLCTKMRTRMDQLIQQRSVQRLRKPGDHQCAEEEVNAMKVLQDQKDMQARKTKAKAKAKGKATAKNTAEPYAMFSTDAEFANCPSSESLFDDERGGTFMLGTPFKGVLEKASEFLEAFSKEFQCSDVRVMTGKAQKDVGVLQSELRHALSGLLPKDKRVIFADDLPDEASCKQMKGWMEPTLWASIAGQRSSRLETAGLPVIRYQFAGSRALVIVPAEILRGWLLSKEEQKKEQDHEKILFVQLQNRFMHLSNDECMELSLEPDKVWYTTVDPGEWIYIPAACIVAEKTDAQEDNVGLKLAFIDTGDTNGLRSMRQEAIDSKRTLPILDAVLQFVEKDIGKPEAPPNDADAHVNKPEVDAGADASKPEVQMTDADANKSEENQPAAPEGSSPWKRRKQQQASKQGPPAEKKEEATTG</sequence>
<evidence type="ECO:0000313" key="3">
    <source>
        <dbReference type="Proteomes" id="UP000186817"/>
    </source>
</evidence>
<gene>
    <name evidence="2" type="ORF">AK812_SmicGene29694</name>
</gene>
<comment type="caution">
    <text evidence="2">The sequence shown here is derived from an EMBL/GenBank/DDBJ whole genome shotgun (WGS) entry which is preliminary data.</text>
</comment>
<name>A0A1Q9D160_SYMMI</name>
<keyword evidence="3" id="KW-1185">Reference proteome</keyword>
<feature type="compositionally biased region" description="Polar residues" evidence="1">
    <location>
        <begin position="379"/>
        <end position="389"/>
    </location>
</feature>
<feature type="region of interest" description="Disordered" evidence="1">
    <location>
        <begin position="374"/>
        <end position="409"/>
    </location>
</feature>
<feature type="compositionally biased region" description="Basic and acidic residues" evidence="1">
    <location>
        <begin position="773"/>
        <end position="782"/>
    </location>
</feature>
<protein>
    <submittedName>
        <fullName evidence="2">Uncharacterized protein</fullName>
    </submittedName>
</protein>
<dbReference type="EMBL" id="LSRX01000788">
    <property type="protein sequence ID" value="OLP88911.1"/>
    <property type="molecule type" value="Genomic_DNA"/>
</dbReference>
<evidence type="ECO:0000313" key="2">
    <source>
        <dbReference type="EMBL" id="OLP88911.1"/>
    </source>
</evidence>
<accession>A0A1Q9D160</accession>
<dbReference type="Proteomes" id="UP000186817">
    <property type="component" value="Unassembled WGS sequence"/>
</dbReference>
<dbReference type="OrthoDB" id="10296155at2759"/>
<proteinExistence type="predicted"/>
<dbReference type="AlphaFoldDB" id="A0A1Q9D160"/>
<reference evidence="2 3" key="1">
    <citation type="submission" date="2016-02" db="EMBL/GenBank/DDBJ databases">
        <title>Genome analysis of coral dinoflagellate symbionts highlights evolutionary adaptations to a symbiotic lifestyle.</title>
        <authorList>
            <person name="Aranda M."/>
            <person name="Li Y."/>
            <person name="Liew Y.J."/>
            <person name="Baumgarten S."/>
            <person name="Simakov O."/>
            <person name="Wilson M."/>
            <person name="Piel J."/>
            <person name="Ashoor H."/>
            <person name="Bougouffa S."/>
            <person name="Bajic V.B."/>
            <person name="Ryu T."/>
            <person name="Ravasi T."/>
            <person name="Bayer T."/>
            <person name="Micklem G."/>
            <person name="Kim H."/>
            <person name="Bhak J."/>
            <person name="Lajeunesse T.C."/>
            <person name="Voolstra C.R."/>
        </authorList>
    </citation>
    <scope>NUCLEOTIDE SEQUENCE [LARGE SCALE GENOMIC DNA]</scope>
    <source>
        <strain evidence="2 3">CCMP2467</strain>
    </source>
</reference>
<evidence type="ECO:0000256" key="1">
    <source>
        <dbReference type="SAM" id="MobiDB-lite"/>
    </source>
</evidence>
<organism evidence="2 3">
    <name type="scientific">Symbiodinium microadriaticum</name>
    <name type="common">Dinoflagellate</name>
    <name type="synonym">Zooxanthella microadriatica</name>
    <dbReference type="NCBI Taxonomy" id="2951"/>
    <lineage>
        <taxon>Eukaryota</taxon>
        <taxon>Sar</taxon>
        <taxon>Alveolata</taxon>
        <taxon>Dinophyceae</taxon>
        <taxon>Suessiales</taxon>
        <taxon>Symbiodiniaceae</taxon>
        <taxon>Symbiodinium</taxon>
    </lineage>
</organism>
<feature type="compositionally biased region" description="Basic and acidic residues" evidence="1">
    <location>
        <begin position="832"/>
        <end position="841"/>
    </location>
</feature>